<comment type="subcellular location">
    <subcellularLocation>
        <location evidence="1">Cell outer membrane</location>
    </subcellularLocation>
</comment>
<comment type="caution">
    <text evidence="9">The sequence shown here is derived from an EMBL/GenBank/DDBJ whole genome shotgun (WGS) entry which is preliminary data.</text>
</comment>
<keyword evidence="7" id="KW-0998">Cell outer membrane</keyword>
<organism evidence="9 10">
    <name type="scientific">Sphingomonas lenta</name>
    <dbReference type="NCBI Taxonomy" id="1141887"/>
    <lineage>
        <taxon>Bacteria</taxon>
        <taxon>Pseudomonadati</taxon>
        <taxon>Pseudomonadota</taxon>
        <taxon>Alphaproteobacteria</taxon>
        <taxon>Sphingomonadales</taxon>
        <taxon>Sphingomonadaceae</taxon>
        <taxon>Sphingomonas</taxon>
    </lineage>
</organism>
<dbReference type="GO" id="GO:0015562">
    <property type="term" value="F:efflux transmembrane transporter activity"/>
    <property type="evidence" value="ECO:0007669"/>
    <property type="project" value="InterPro"/>
</dbReference>
<dbReference type="GO" id="GO:0015288">
    <property type="term" value="F:porin activity"/>
    <property type="evidence" value="ECO:0007669"/>
    <property type="project" value="TreeGrafter"/>
</dbReference>
<evidence type="ECO:0000256" key="1">
    <source>
        <dbReference type="ARBA" id="ARBA00004442"/>
    </source>
</evidence>
<dbReference type="InterPro" id="IPR003423">
    <property type="entry name" value="OMP_efflux"/>
</dbReference>
<comment type="similarity">
    <text evidence="2">Belongs to the outer membrane factor (OMF) (TC 1.B.17) family.</text>
</comment>
<protein>
    <submittedName>
        <fullName evidence="9">Type I secretion protein TolC</fullName>
    </submittedName>
</protein>
<proteinExistence type="inferred from homology"/>
<evidence type="ECO:0000256" key="3">
    <source>
        <dbReference type="ARBA" id="ARBA00022448"/>
    </source>
</evidence>
<name>A0A2A2SF02_9SPHN</name>
<evidence type="ECO:0000256" key="4">
    <source>
        <dbReference type="ARBA" id="ARBA00022452"/>
    </source>
</evidence>
<dbReference type="Gene3D" id="1.20.1600.10">
    <property type="entry name" value="Outer membrane efflux proteins (OEP)"/>
    <property type="match status" value="1"/>
</dbReference>
<dbReference type="Proteomes" id="UP000218151">
    <property type="component" value="Unassembled WGS sequence"/>
</dbReference>
<keyword evidence="6" id="KW-0472">Membrane</keyword>
<evidence type="ECO:0000313" key="10">
    <source>
        <dbReference type="Proteomes" id="UP000218151"/>
    </source>
</evidence>
<sequence>MGAASLAAMASAAAAQQDGIPTGPRPPVYAPSLPEQADPAVAARPVAQPVATLREAIAVAYSTNPNLLAQRASLRSTDNRLPAARAQFGPQLDLAAAQSYQRDRFEILPRTFNGRQGFSNTAQAVFNQPLFTFGRLRSAEEQARAEIALGRDSLRLQEAQILLDVVTAFVSVQRETNFVNISQQNLDLLGRQYRDSAERFRVREITSTDLQQIETRVELGRAQLLEAQGRLNASRADFLNAVGAPAAIELAEPEPLPLGAETVEAAYDYAEVNSALIRAAQSREKISRAGVAAARAEQRPRLDLRGSAAYGTTTPYSSDLRTTQLRGDLTFSMPLIDSGLRRANERAALEANEADWRLIDQALRDVRLGVGSSWSQLTAARAAIVNYTRAEDAARRAYEGALEQEKAGARTTLDVLDLLRDLLNTRLNLITVQANEYIARANLLAAMGRLEGPLLVPDIRAYDPTENFERVRGKGDIPLITPALSSLEGLVVRDNRSDRPIRDPAGRLETEPPVLKAEPALPPLTRR</sequence>
<evidence type="ECO:0000256" key="7">
    <source>
        <dbReference type="ARBA" id="ARBA00023237"/>
    </source>
</evidence>
<keyword evidence="3" id="KW-0813">Transport</keyword>
<gene>
    <name evidence="9" type="ORF">CKY28_09065</name>
</gene>
<evidence type="ECO:0000256" key="2">
    <source>
        <dbReference type="ARBA" id="ARBA00007613"/>
    </source>
</evidence>
<dbReference type="Pfam" id="PF02321">
    <property type="entry name" value="OEP"/>
    <property type="match status" value="2"/>
</dbReference>
<feature type="compositionally biased region" description="Basic and acidic residues" evidence="8">
    <location>
        <begin position="495"/>
        <end position="510"/>
    </location>
</feature>
<evidence type="ECO:0000313" key="9">
    <source>
        <dbReference type="EMBL" id="PAX07772.1"/>
    </source>
</evidence>
<dbReference type="GO" id="GO:0009279">
    <property type="term" value="C:cell outer membrane"/>
    <property type="evidence" value="ECO:0007669"/>
    <property type="project" value="UniProtKB-SubCell"/>
</dbReference>
<dbReference type="OrthoDB" id="7498903at2"/>
<evidence type="ECO:0000256" key="6">
    <source>
        <dbReference type="ARBA" id="ARBA00023136"/>
    </source>
</evidence>
<evidence type="ECO:0000256" key="8">
    <source>
        <dbReference type="SAM" id="MobiDB-lite"/>
    </source>
</evidence>
<keyword evidence="4" id="KW-1134">Transmembrane beta strand</keyword>
<dbReference type="AlphaFoldDB" id="A0A2A2SF02"/>
<accession>A0A2A2SF02</accession>
<evidence type="ECO:0000256" key="5">
    <source>
        <dbReference type="ARBA" id="ARBA00022692"/>
    </source>
</evidence>
<dbReference type="SUPFAM" id="SSF56954">
    <property type="entry name" value="Outer membrane efflux proteins (OEP)"/>
    <property type="match status" value="1"/>
</dbReference>
<dbReference type="PANTHER" id="PTHR30026">
    <property type="entry name" value="OUTER MEMBRANE PROTEIN TOLC"/>
    <property type="match status" value="1"/>
</dbReference>
<dbReference type="GO" id="GO:1990281">
    <property type="term" value="C:efflux pump complex"/>
    <property type="evidence" value="ECO:0007669"/>
    <property type="project" value="TreeGrafter"/>
</dbReference>
<dbReference type="InterPro" id="IPR051906">
    <property type="entry name" value="TolC-like"/>
</dbReference>
<dbReference type="PANTHER" id="PTHR30026:SF22">
    <property type="entry name" value="OUTER MEMBRANE EFFLUX PROTEIN"/>
    <property type="match status" value="1"/>
</dbReference>
<keyword evidence="5" id="KW-0812">Transmembrane</keyword>
<feature type="region of interest" description="Disordered" evidence="8">
    <location>
        <begin position="495"/>
        <end position="527"/>
    </location>
</feature>
<reference evidence="10" key="1">
    <citation type="submission" date="2017-09" db="EMBL/GenBank/DDBJ databases">
        <authorList>
            <person name="Feng G."/>
            <person name="Zhu H."/>
        </authorList>
    </citation>
    <scope>NUCLEOTIDE SEQUENCE [LARGE SCALE GENOMIC DNA]</scope>
    <source>
        <strain evidence="10">1PNM-20</strain>
    </source>
</reference>
<keyword evidence="10" id="KW-1185">Reference proteome</keyword>
<dbReference type="EMBL" id="NSLI01000003">
    <property type="protein sequence ID" value="PAX07772.1"/>
    <property type="molecule type" value="Genomic_DNA"/>
</dbReference>
<dbReference type="RefSeq" id="WP_095998015.1">
    <property type="nucleotide sequence ID" value="NZ_NSLI01000003.1"/>
</dbReference>